<sequence length="134" mass="14347">MSEGALEAERSARTDFDPLFEDSGQFAIGGLEVEVLHVPGHTPAYVAYRIGDMRNCIGRADARMRGRLTLNGRSTSENASIAALAQRLTRDAHWEATALTVCEHVHGLLKAQTVVFREVAGTLAPAAADGATSR</sequence>
<dbReference type="AlphaFoldDB" id="A0A7U4J6I9"/>
<dbReference type="SUPFAM" id="SSF56281">
    <property type="entry name" value="Metallo-hydrolase/oxidoreductase"/>
    <property type="match status" value="1"/>
</dbReference>
<protein>
    <recommendedName>
        <fullName evidence="3">Metallo-beta-lactamase domain-containing protein</fullName>
    </recommendedName>
</protein>
<reference evidence="1 2" key="2">
    <citation type="submission" date="2015-02" db="EMBL/GenBank/DDBJ databases">
        <title>The complete genome of Sphingomonas hengshuiensis sp. WHSC-8 isolated from soil of Hengshui Lake.</title>
        <authorList>
            <person name="Wei S."/>
            <person name="Guo J."/>
            <person name="Su C."/>
            <person name="Wu R."/>
            <person name="Zhang Z."/>
            <person name="Liang K."/>
            <person name="Li H."/>
            <person name="Wang T."/>
            <person name="Liu H."/>
            <person name="Zhang C."/>
            <person name="Li Z."/>
            <person name="Wang Q."/>
            <person name="Meng J."/>
        </authorList>
    </citation>
    <scope>NUCLEOTIDE SEQUENCE [LARGE SCALE GENOMIC DNA]</scope>
    <source>
        <strain evidence="1 2">WHSC-8</strain>
    </source>
</reference>
<dbReference type="Gene3D" id="3.60.15.10">
    <property type="entry name" value="Ribonuclease Z/Hydroxyacylglutathione hydrolase-like"/>
    <property type="match status" value="1"/>
</dbReference>
<organism evidence="1 2">
    <name type="scientific">Sphingomonas hengshuiensis</name>
    <dbReference type="NCBI Taxonomy" id="1609977"/>
    <lineage>
        <taxon>Bacteria</taxon>
        <taxon>Pseudomonadati</taxon>
        <taxon>Pseudomonadota</taxon>
        <taxon>Alphaproteobacteria</taxon>
        <taxon>Sphingomonadales</taxon>
        <taxon>Sphingomonadaceae</taxon>
        <taxon>Sphingomonas</taxon>
    </lineage>
</organism>
<dbReference type="KEGG" id="sphi:TS85_04065"/>
<evidence type="ECO:0000313" key="1">
    <source>
        <dbReference type="EMBL" id="AJP71170.1"/>
    </source>
</evidence>
<proteinExistence type="predicted"/>
<dbReference type="InterPro" id="IPR036866">
    <property type="entry name" value="RibonucZ/Hydroxyglut_hydro"/>
</dbReference>
<dbReference type="Proteomes" id="UP000032300">
    <property type="component" value="Chromosome"/>
</dbReference>
<accession>A0A7U4J6I9</accession>
<evidence type="ECO:0000313" key="2">
    <source>
        <dbReference type="Proteomes" id="UP000032300"/>
    </source>
</evidence>
<gene>
    <name evidence="1" type="ORF">TS85_04065</name>
</gene>
<keyword evidence="2" id="KW-1185">Reference proteome</keyword>
<evidence type="ECO:0008006" key="3">
    <source>
        <dbReference type="Google" id="ProtNLM"/>
    </source>
</evidence>
<name>A0A7U4J6I9_9SPHN</name>
<dbReference type="EMBL" id="CP010836">
    <property type="protein sequence ID" value="AJP71170.1"/>
    <property type="molecule type" value="Genomic_DNA"/>
</dbReference>
<reference evidence="1 2" key="1">
    <citation type="journal article" date="2015" name="Int. J. Syst. Evol. Microbiol.">
        <title>Sphingomonas hengshuiensis sp. nov., isolated from lake wetland.</title>
        <authorList>
            <person name="Wei S."/>
            <person name="Wang T."/>
            <person name="Liu H."/>
            <person name="Zhang C."/>
            <person name="Guo J."/>
            <person name="Wang Q."/>
            <person name="Liang K."/>
            <person name="Zhang Z."/>
        </authorList>
    </citation>
    <scope>NUCLEOTIDE SEQUENCE [LARGE SCALE GENOMIC DNA]</scope>
    <source>
        <strain evidence="1 2">WHSC-8</strain>
    </source>
</reference>